<feature type="compositionally biased region" description="Polar residues" evidence="13">
    <location>
        <begin position="362"/>
        <end position="372"/>
    </location>
</feature>
<organism evidence="15 16">
    <name type="scientific">Sapajus apella</name>
    <name type="common">Brown-capped capuchin</name>
    <name type="synonym">Cebus apella</name>
    <dbReference type="NCBI Taxonomy" id="9515"/>
    <lineage>
        <taxon>Eukaryota</taxon>
        <taxon>Metazoa</taxon>
        <taxon>Chordata</taxon>
        <taxon>Craniata</taxon>
        <taxon>Vertebrata</taxon>
        <taxon>Euteleostomi</taxon>
        <taxon>Mammalia</taxon>
        <taxon>Eutheria</taxon>
        <taxon>Euarchontoglires</taxon>
        <taxon>Primates</taxon>
        <taxon>Haplorrhini</taxon>
        <taxon>Platyrrhini</taxon>
        <taxon>Cebidae</taxon>
        <taxon>Cebinae</taxon>
        <taxon>Sapajus</taxon>
    </lineage>
</organism>
<reference evidence="16" key="1">
    <citation type="submission" date="2025-08" db="UniProtKB">
        <authorList>
            <consortium name="RefSeq"/>
        </authorList>
    </citation>
    <scope>IDENTIFICATION</scope>
    <source>
        <tissue evidence="16">Blood</tissue>
    </source>
</reference>
<dbReference type="RefSeq" id="XP_032120182.1">
    <property type="nucleotide sequence ID" value="XM_032264291.1"/>
</dbReference>
<dbReference type="InterPro" id="IPR056981">
    <property type="entry name" value="HEAT_ULK4_RUNKEL"/>
</dbReference>
<feature type="compositionally biased region" description="Basic and acidic residues" evidence="13">
    <location>
        <begin position="302"/>
        <end position="312"/>
    </location>
</feature>
<dbReference type="PANTHER" id="PTHR46240:SF1">
    <property type="entry name" value="SERINE_THREONINE-PROTEIN KINASE ULK4"/>
    <property type="match status" value="1"/>
</dbReference>
<comment type="function">
    <text evidence="10">May be involved in the remodeling of cytoskeletal components, such as alpha-tubulin, and in this way regulates neurite branching and elongation, as well as cell motility.</text>
</comment>
<evidence type="ECO:0000256" key="11">
    <source>
        <dbReference type="ARBA" id="ARBA00074648"/>
    </source>
</evidence>
<dbReference type="SUPFAM" id="SSF48371">
    <property type="entry name" value="ARM repeat"/>
    <property type="match status" value="1"/>
</dbReference>
<protein>
    <recommendedName>
        <fullName evidence="11">Serine/threonine-protein kinase ULK4</fullName>
        <ecNumber evidence="1">2.7.11.1</ecNumber>
    </recommendedName>
    <alternativeName>
        <fullName evidence="12">Unc-51-like kinase 4</fullName>
    </alternativeName>
</protein>
<evidence type="ECO:0000256" key="2">
    <source>
        <dbReference type="ARBA" id="ARBA00022527"/>
    </source>
</evidence>
<evidence type="ECO:0000256" key="5">
    <source>
        <dbReference type="ARBA" id="ARBA00022741"/>
    </source>
</evidence>
<evidence type="ECO:0000256" key="10">
    <source>
        <dbReference type="ARBA" id="ARBA00054867"/>
    </source>
</evidence>
<evidence type="ECO:0000256" key="13">
    <source>
        <dbReference type="SAM" id="MobiDB-lite"/>
    </source>
</evidence>
<dbReference type="InterPro" id="IPR000719">
    <property type="entry name" value="Prot_kinase_dom"/>
</dbReference>
<evidence type="ECO:0000313" key="16">
    <source>
        <dbReference type="RefSeq" id="XP_032120182.1"/>
    </source>
</evidence>
<feature type="domain" description="Protein kinase" evidence="14">
    <location>
        <begin position="4"/>
        <end position="280"/>
    </location>
</feature>
<dbReference type="GeneID" id="116540673"/>
<dbReference type="EC" id="2.7.11.1" evidence="1"/>
<keyword evidence="5" id="KW-0547">Nucleotide-binding</keyword>
<evidence type="ECO:0000256" key="7">
    <source>
        <dbReference type="ARBA" id="ARBA00022840"/>
    </source>
</evidence>
<feature type="region of interest" description="Disordered" evidence="13">
    <location>
        <begin position="302"/>
        <end position="400"/>
    </location>
</feature>
<dbReference type="Proteomes" id="UP000504640">
    <property type="component" value="Unplaced"/>
</dbReference>
<dbReference type="PROSITE" id="PS50011">
    <property type="entry name" value="PROTEIN_KINASE_DOM"/>
    <property type="match status" value="1"/>
</dbReference>
<accession>A0A6J3GRT6</accession>
<evidence type="ECO:0000256" key="1">
    <source>
        <dbReference type="ARBA" id="ARBA00012513"/>
    </source>
</evidence>
<gene>
    <name evidence="16" type="primary">ULK4</name>
</gene>
<dbReference type="FunFam" id="1.10.510.10:FF:000686">
    <property type="entry name" value="Serine/threonine-protein kinase ULK4"/>
    <property type="match status" value="1"/>
</dbReference>
<feature type="compositionally biased region" description="Polar residues" evidence="13">
    <location>
        <begin position="382"/>
        <end position="400"/>
    </location>
</feature>
<dbReference type="CDD" id="cd14010">
    <property type="entry name" value="STKc_ULK4"/>
    <property type="match status" value="1"/>
</dbReference>
<evidence type="ECO:0000256" key="4">
    <source>
        <dbReference type="ARBA" id="ARBA00022737"/>
    </source>
</evidence>
<dbReference type="InterPro" id="IPR011989">
    <property type="entry name" value="ARM-like"/>
</dbReference>
<dbReference type="GO" id="GO:0009966">
    <property type="term" value="P:regulation of signal transduction"/>
    <property type="evidence" value="ECO:0007669"/>
    <property type="project" value="UniProtKB-ARBA"/>
</dbReference>
<evidence type="ECO:0000256" key="3">
    <source>
        <dbReference type="ARBA" id="ARBA00022679"/>
    </source>
</evidence>
<evidence type="ECO:0000256" key="6">
    <source>
        <dbReference type="ARBA" id="ARBA00022777"/>
    </source>
</evidence>
<dbReference type="FunFam" id="1.25.10.10:FF:000231">
    <property type="entry name" value="serine/threonine-protein kinase ULK4 isoform X1"/>
    <property type="match status" value="1"/>
</dbReference>
<dbReference type="GO" id="GO:0000226">
    <property type="term" value="P:microtubule cytoskeleton organization"/>
    <property type="evidence" value="ECO:0007669"/>
    <property type="project" value="UniProtKB-ARBA"/>
</dbReference>
<keyword evidence="2" id="KW-0723">Serine/threonine-protein kinase</keyword>
<evidence type="ECO:0000256" key="8">
    <source>
        <dbReference type="ARBA" id="ARBA00047899"/>
    </source>
</evidence>
<dbReference type="InterPro" id="IPR016024">
    <property type="entry name" value="ARM-type_fold"/>
</dbReference>
<dbReference type="InterPro" id="IPR011009">
    <property type="entry name" value="Kinase-like_dom_sf"/>
</dbReference>
<dbReference type="SUPFAM" id="SSF56112">
    <property type="entry name" value="Protein kinase-like (PK-like)"/>
    <property type="match status" value="1"/>
</dbReference>
<sequence length="1274" mass="141939">MENFILYEEIGRGSKTVVYKGRRKGTIHFVAILCTDKCKRPEITNWVRLTHEIKHKNIVTFHEWYETSNHLWLVVELCTGGSLKTVIAQDENLPEDVVREFGIDLITGLHHLHKLGILFCDISPEKILLEGPGTLKFSNFGLAKVQGENLEEFFALVAAEEGGGDGGENVLKKSMKSRVKGSPVYTAPEVVRGTDFSISSDLWSLGCLLYEMFSGKPPFFSESISELTEKILYEDPLPPIPKDSSLPKASSDFISLLDGLLQRDPQKRLTWTGLLQHSFWKKAFAGADPKVSIDDLGLRDMMECSGPEDSRELLQNPQSGQVKGHKSGQPLGHSFRLENPTEFRPKSTLEGQLKESMFLLSSRPTPRTSSAVEVSPGEDVTHSSPQKTSPLTKATSGHLSQQDLESQMRELIYTDSDLVVTPIIDNPKIMKQPPVKFDPKLLHLPAYSVDKLLFLKDQDWNDFLQQVCSQIDCTEKSTGASRAKLNLLCYLCVVAGHQEVATRLLHSPLFQLLIQHLRIAPNWDIRAKVARVIGLLASHTAELQENTPVVEAIVLLTELIRENFRNSKLKQCLLPTLGELIYLLATQEEKKKDPRECWAVPLAAYTVLMRCLREGEERIVNHMAAKIIENVCTTFSAQAKGFITGEVGPVLWYLFRHSTADSLRITAISALCRITRHSPTAFQNVIEKVGLNSVISSLASAICKVQQYMLTLFTAMLSCGIHLQRLVQEKDFVSTIIHLLDSPSTYIRAKAFLVLLYILIYNREMLLLSCQARLVMYIERDSRKTTPGKEQQGGNEYLSKCLDLLICHIVQELPRILGDILNALANVSGRKHPSTVQVKQLKLCLPLTPVVLHLVTSQVFRPRVVTEEFLFSYGTILSHIKSVDSGETNIDGAIGLTASEELIKITLSAFEAIIQYPVLLKDYHSTVVDYILPPLVSLVQSQNVEWRLFSLRLLSETVCLLVNQEFGDGKEEAGVDSDRSLLALIRDVLLPQYEHILVEPDPVPAYALKLLVAMTEHSPTFNRLVEESKLIPLIFEVILEHQESILGNTMQSVIALLNNLVACKDSNMKLLYEQGLVSHICNLLTETATLCLDVNSKNKDEMAAALLSSLLEILHSMLTYTSGIVRSALQAQKSGSGKDTQAAEDLLLLSKPLTDLISLLVPLLPNEDLEIFDVSSKCLSILVQLYGGENPDSLSPENVEIFAHLLTSKEDPKEQKLLLRILRRMVTSNEKHLESLKNADSLLQALERLAPGPGSLPDSMAAPLALEILQAVGR</sequence>
<proteinExistence type="predicted"/>
<dbReference type="Gene3D" id="1.10.510.10">
    <property type="entry name" value="Transferase(Phosphotransferase) domain 1"/>
    <property type="match status" value="1"/>
</dbReference>
<dbReference type="Gene3D" id="1.25.10.10">
    <property type="entry name" value="Leucine-rich Repeat Variant"/>
    <property type="match status" value="2"/>
</dbReference>
<feature type="compositionally biased region" description="Basic and acidic residues" evidence="13">
    <location>
        <begin position="335"/>
        <end position="347"/>
    </location>
</feature>
<evidence type="ECO:0000259" key="14">
    <source>
        <dbReference type="PROSITE" id="PS50011"/>
    </source>
</evidence>
<dbReference type="Pfam" id="PF00069">
    <property type="entry name" value="Pkinase"/>
    <property type="match status" value="1"/>
</dbReference>
<comment type="catalytic activity">
    <reaction evidence="9">
        <text>L-seryl-[protein] + ATP = O-phospho-L-seryl-[protein] + ADP + H(+)</text>
        <dbReference type="Rhea" id="RHEA:17989"/>
        <dbReference type="Rhea" id="RHEA-COMP:9863"/>
        <dbReference type="Rhea" id="RHEA-COMP:11604"/>
        <dbReference type="ChEBI" id="CHEBI:15378"/>
        <dbReference type="ChEBI" id="CHEBI:29999"/>
        <dbReference type="ChEBI" id="CHEBI:30616"/>
        <dbReference type="ChEBI" id="CHEBI:83421"/>
        <dbReference type="ChEBI" id="CHEBI:456216"/>
        <dbReference type="EC" id="2.7.11.1"/>
    </reaction>
</comment>
<evidence type="ECO:0000256" key="9">
    <source>
        <dbReference type="ARBA" id="ARBA00048679"/>
    </source>
</evidence>
<keyword evidence="4" id="KW-0677">Repeat</keyword>
<dbReference type="GO" id="GO:0004674">
    <property type="term" value="F:protein serine/threonine kinase activity"/>
    <property type="evidence" value="ECO:0007669"/>
    <property type="project" value="UniProtKB-KW"/>
</dbReference>
<dbReference type="Pfam" id="PF23606">
    <property type="entry name" value="HEAT_ULK4"/>
    <property type="match status" value="1"/>
</dbReference>
<name>A0A6J3GRT6_SAPAP</name>
<keyword evidence="15" id="KW-1185">Reference proteome</keyword>
<dbReference type="CTD" id="54986"/>
<dbReference type="InterPro" id="IPR045906">
    <property type="entry name" value="ULK4"/>
</dbReference>
<keyword evidence="3" id="KW-0808">Transferase</keyword>
<keyword evidence="7" id="KW-0067">ATP-binding</keyword>
<evidence type="ECO:0000256" key="12">
    <source>
        <dbReference type="ARBA" id="ARBA00076620"/>
    </source>
</evidence>
<dbReference type="GO" id="GO:0005524">
    <property type="term" value="F:ATP binding"/>
    <property type="evidence" value="ECO:0007669"/>
    <property type="project" value="UniProtKB-KW"/>
</dbReference>
<dbReference type="AlphaFoldDB" id="A0A6J3GRT6"/>
<comment type="catalytic activity">
    <reaction evidence="8">
        <text>L-threonyl-[protein] + ATP = O-phospho-L-threonyl-[protein] + ADP + H(+)</text>
        <dbReference type="Rhea" id="RHEA:46608"/>
        <dbReference type="Rhea" id="RHEA-COMP:11060"/>
        <dbReference type="Rhea" id="RHEA-COMP:11605"/>
        <dbReference type="ChEBI" id="CHEBI:15378"/>
        <dbReference type="ChEBI" id="CHEBI:30013"/>
        <dbReference type="ChEBI" id="CHEBI:30616"/>
        <dbReference type="ChEBI" id="CHEBI:61977"/>
        <dbReference type="ChEBI" id="CHEBI:456216"/>
        <dbReference type="EC" id="2.7.11.1"/>
    </reaction>
</comment>
<dbReference type="PANTHER" id="PTHR46240">
    <property type="entry name" value="SER/THR PROTEIN KINASE ULK4"/>
    <property type="match status" value="1"/>
</dbReference>
<keyword evidence="6 16" id="KW-0418">Kinase</keyword>
<evidence type="ECO:0000313" key="15">
    <source>
        <dbReference type="Proteomes" id="UP000504640"/>
    </source>
</evidence>